<reference evidence="1" key="1">
    <citation type="submission" date="2018-05" db="EMBL/GenBank/DDBJ databases">
        <authorList>
            <person name="Lanie J.A."/>
            <person name="Ng W.-L."/>
            <person name="Kazmierczak K.M."/>
            <person name="Andrzejewski T.M."/>
            <person name="Davidsen T.M."/>
            <person name="Wayne K.J."/>
            <person name="Tettelin H."/>
            <person name="Glass J.I."/>
            <person name="Rusch D."/>
            <person name="Podicherti R."/>
            <person name="Tsui H.-C.T."/>
            <person name="Winkler M.E."/>
        </authorList>
    </citation>
    <scope>NUCLEOTIDE SEQUENCE</scope>
</reference>
<protein>
    <submittedName>
        <fullName evidence="1">Uncharacterized protein</fullName>
    </submittedName>
</protein>
<proteinExistence type="predicted"/>
<dbReference type="EMBL" id="UINC01001196">
    <property type="protein sequence ID" value="SUZ74003.1"/>
    <property type="molecule type" value="Genomic_DNA"/>
</dbReference>
<gene>
    <name evidence="1" type="ORF">METZ01_LOCUS26857</name>
</gene>
<accession>A0A381Q8P9</accession>
<evidence type="ECO:0000313" key="1">
    <source>
        <dbReference type="EMBL" id="SUZ74003.1"/>
    </source>
</evidence>
<sequence>MNPTCRENMKKLSVGAIFFLLNFNCWGLNLNFASEPAEIGSVLELKRQGWEVLEKQSEVESRPGLKPYQNLKREIQVVKYRLRKGKEFLFCLVEYDSQLDTIREACDVSQEKAEKRLTR</sequence>
<dbReference type="AlphaFoldDB" id="A0A381Q8P9"/>
<organism evidence="1">
    <name type="scientific">marine metagenome</name>
    <dbReference type="NCBI Taxonomy" id="408172"/>
    <lineage>
        <taxon>unclassified sequences</taxon>
        <taxon>metagenomes</taxon>
        <taxon>ecological metagenomes</taxon>
    </lineage>
</organism>
<name>A0A381Q8P9_9ZZZZ</name>